<dbReference type="CTD" id="36374195"/>
<dbReference type="EMBL" id="LN609528">
    <property type="protein sequence ID" value="CEF61830.1"/>
    <property type="molecule type" value="Genomic_DNA"/>
</dbReference>
<protein>
    <submittedName>
        <fullName evidence="4">Variable surface protein</fullName>
    </submittedName>
</protein>
<reference evidence="3" key="2">
    <citation type="submission" date="2014-09" db="EMBL/GenBank/DDBJ databases">
        <authorList>
            <person name="Martin A.A."/>
        </authorList>
    </citation>
    <scope>NUCLEOTIDE SEQUENCE</scope>
    <source>
        <strain evidence="3">ED321</strain>
    </source>
</reference>
<dbReference type="RefSeq" id="XP_024501032.1">
    <property type="nucleotide sequence ID" value="XM_024646900.1"/>
</dbReference>
<evidence type="ECO:0000313" key="5">
    <source>
        <dbReference type="WormBase" id="SRAE_1000010600"/>
    </source>
</evidence>
<keyword evidence="3" id="KW-1185">Reference proteome</keyword>
<evidence type="ECO:0000313" key="2">
    <source>
        <dbReference type="EMBL" id="CEF61830.1"/>
    </source>
</evidence>
<dbReference type="WBParaSite" id="SRAE_1000010600.1">
    <property type="protein sequence ID" value="SRAE_1000010600.1"/>
    <property type="gene ID" value="WBGene00256700"/>
</dbReference>
<name>A0A090KWE9_STRRB</name>
<evidence type="ECO:0000313" key="4">
    <source>
        <dbReference type="WBParaSite" id="SRAE_1000010600.1"/>
    </source>
</evidence>
<keyword evidence="1" id="KW-1133">Transmembrane helix</keyword>
<proteinExistence type="predicted"/>
<dbReference type="Proteomes" id="UP000035682">
    <property type="component" value="Unplaced"/>
</dbReference>
<evidence type="ECO:0000313" key="3">
    <source>
        <dbReference type="Proteomes" id="UP000035682"/>
    </source>
</evidence>
<evidence type="ECO:0000256" key="1">
    <source>
        <dbReference type="SAM" id="Phobius"/>
    </source>
</evidence>
<gene>
    <name evidence="2 4 5" type="ORF">SRAE_1000010600</name>
</gene>
<organism evidence="2">
    <name type="scientific">Strongyloides ratti</name>
    <name type="common">Parasitic roundworm</name>
    <dbReference type="NCBI Taxonomy" id="34506"/>
    <lineage>
        <taxon>Eukaryota</taxon>
        <taxon>Metazoa</taxon>
        <taxon>Ecdysozoa</taxon>
        <taxon>Nematoda</taxon>
        <taxon>Chromadorea</taxon>
        <taxon>Rhabditida</taxon>
        <taxon>Tylenchina</taxon>
        <taxon>Panagrolaimomorpha</taxon>
        <taxon>Strongyloidoidea</taxon>
        <taxon>Strongyloididae</taxon>
        <taxon>Strongyloides</taxon>
    </lineage>
</organism>
<feature type="transmembrane region" description="Helical" evidence="1">
    <location>
        <begin position="209"/>
        <end position="231"/>
    </location>
</feature>
<keyword evidence="1" id="KW-0472">Membrane</keyword>
<reference evidence="2" key="1">
    <citation type="submission" date="2014-09" db="EMBL/GenBank/DDBJ databases">
        <authorList>
            <person name="Aslett A.Martin."/>
        </authorList>
    </citation>
    <scope>NUCLEOTIDE SEQUENCE</scope>
    <source>
        <strain evidence="2">ED321 Heterogonic</strain>
    </source>
</reference>
<sequence length="250" mass="29689">MYLTKLFFNVVSCYTNIKKNDHIDEDKLLNNKFFDVACGLDKKLIKESYYIKKDFKCYSSNDFLDIKQKLSVECKLYDEINYQCIYNHYELKQDCHSLPELCEIVYLRCFNHTTVTILNETTTTRKIMSGLVYEPKIEQINLYSQNKKILNEKNKQSEEVKFFSTTAIMLTKTTASFKTKLDILKIANNDHFTPIKIQNQNLAKNNFTKYSYCLILFVIFLNIITICCIYMRKKFTNKKESYELFEILSD</sequence>
<dbReference type="WormBase" id="SRAE_1000010600">
    <property type="protein sequence ID" value="SRP00948"/>
    <property type="gene ID" value="WBGene00256700"/>
</dbReference>
<keyword evidence="1" id="KW-0812">Transmembrane</keyword>
<accession>A0A090KWE9</accession>
<reference evidence="4" key="3">
    <citation type="submission" date="2020-12" db="UniProtKB">
        <authorList>
            <consortium name="WormBaseParasite"/>
        </authorList>
    </citation>
    <scope>IDENTIFICATION</scope>
</reference>
<dbReference type="AlphaFoldDB" id="A0A090KWE9"/>
<dbReference type="GeneID" id="36374195"/>